<organism evidence="1">
    <name type="scientific">Herbaspirillum huttiense subsp. nephrolepidis</name>
    <dbReference type="NCBI Taxonomy" id="3075126"/>
    <lineage>
        <taxon>Bacteria</taxon>
        <taxon>Pseudomonadati</taxon>
        <taxon>Pseudomonadota</taxon>
        <taxon>Betaproteobacteria</taxon>
        <taxon>Burkholderiales</taxon>
        <taxon>Oxalobacteraceae</taxon>
        <taxon>Herbaspirillum</taxon>
    </lineage>
</organism>
<reference evidence="1" key="1">
    <citation type="submission" date="2023-02" db="EMBL/GenBank/DDBJ databases">
        <title>Description of Herbaspirillum huttiense subsp. nephrolepsisexaltata and Herbaspirillum huttiense subsp. lycopersicon.</title>
        <authorList>
            <person name="Poudel M."/>
            <person name="Sharma A."/>
            <person name="Goss E."/>
            <person name="Tapia J.H."/>
            <person name="Harmon C.M."/>
            <person name="Jones J.B."/>
        </authorList>
    </citation>
    <scope>NUCLEOTIDE SEQUENCE</scope>
    <source>
        <strain evidence="1">NC40101</strain>
    </source>
</reference>
<gene>
    <name evidence="1" type="ORF">RJN63_12305</name>
</gene>
<evidence type="ECO:0000313" key="1">
    <source>
        <dbReference type="EMBL" id="MDT0337617.1"/>
    </source>
</evidence>
<proteinExistence type="predicted"/>
<comment type="caution">
    <text evidence="1">The sequence shown here is derived from an EMBL/GenBank/DDBJ whole genome shotgun (WGS) entry which is preliminary data.</text>
</comment>
<accession>A0AAE4G984</accession>
<dbReference type="RefSeq" id="WP_284078306.1">
    <property type="nucleotide sequence ID" value="NZ_JAVLSM010000007.1"/>
</dbReference>
<protein>
    <submittedName>
        <fullName evidence="1">Uncharacterized protein</fullName>
    </submittedName>
</protein>
<sequence>MRPMRPEVKNPAFYSVKQINAWLGIQWEVARQGCGLVYELLQIRFSTAVDESIAGLDLPRQYAVLVQARDFGYITVEERAAMQACWRETGACPMTGLDPDICPCANHG</sequence>
<name>A0AAE4G984_9BURK</name>
<dbReference type="AlphaFoldDB" id="A0AAE4G984"/>
<dbReference type="EMBL" id="JAVRAA010000005">
    <property type="protein sequence ID" value="MDT0337617.1"/>
    <property type="molecule type" value="Genomic_DNA"/>
</dbReference>